<protein>
    <recommendedName>
        <fullName evidence="8">CUE domain-containing protein</fullName>
    </recommendedName>
</protein>
<feature type="domain" description="CUE" evidence="8">
    <location>
        <begin position="269"/>
        <end position="311"/>
    </location>
</feature>
<dbReference type="RefSeq" id="XP_009016671.1">
    <property type="nucleotide sequence ID" value="XM_009018423.1"/>
</dbReference>
<dbReference type="OMA" id="KFNSWPF"/>
<dbReference type="HOGENOM" id="CLU_045696_0_0_1"/>
<feature type="region of interest" description="Disordered" evidence="7">
    <location>
        <begin position="322"/>
        <end position="342"/>
    </location>
</feature>
<keyword evidence="3" id="KW-0551">Lipid droplet</keyword>
<comment type="similarity">
    <text evidence="6">Belongs to the AUP1 family.</text>
</comment>
<evidence type="ECO:0000256" key="6">
    <source>
        <dbReference type="ARBA" id="ARBA00035634"/>
    </source>
</evidence>
<keyword evidence="11" id="KW-1185">Reference proteome</keyword>
<dbReference type="CTD" id="20215473"/>
<dbReference type="Gene3D" id="1.10.8.10">
    <property type="entry name" value="DNA helicase RuvA subunit, C-terminal domain"/>
    <property type="match status" value="1"/>
</dbReference>
<keyword evidence="4" id="KW-0256">Endoplasmic reticulum</keyword>
<comment type="subcellular location">
    <subcellularLocation>
        <location evidence="1">Endoplasmic reticulum membrane</location>
        <topology evidence="1">Peripheral membrane protein</topology>
    </subcellularLocation>
    <subcellularLocation>
        <location evidence="2">Lipid droplet</location>
    </subcellularLocation>
</comment>
<dbReference type="Proteomes" id="UP000015101">
    <property type="component" value="Unassembled WGS sequence"/>
</dbReference>
<dbReference type="GO" id="GO:0036503">
    <property type="term" value="P:ERAD pathway"/>
    <property type="evidence" value="ECO:0000318"/>
    <property type="project" value="GO_Central"/>
</dbReference>
<accession>T1G325</accession>
<evidence type="ECO:0000256" key="1">
    <source>
        <dbReference type="ARBA" id="ARBA00004406"/>
    </source>
</evidence>
<feature type="compositionally biased region" description="Polar residues" evidence="7">
    <location>
        <begin position="322"/>
        <end position="337"/>
    </location>
</feature>
<dbReference type="Pfam" id="PF02845">
    <property type="entry name" value="CUE"/>
    <property type="match status" value="1"/>
</dbReference>
<keyword evidence="5" id="KW-0472">Membrane</keyword>
<evidence type="ECO:0000313" key="11">
    <source>
        <dbReference type="Proteomes" id="UP000015101"/>
    </source>
</evidence>
<dbReference type="GO" id="GO:0005789">
    <property type="term" value="C:endoplasmic reticulum membrane"/>
    <property type="evidence" value="ECO:0000318"/>
    <property type="project" value="GO_Central"/>
</dbReference>
<dbReference type="InterPro" id="IPR003892">
    <property type="entry name" value="CUE"/>
</dbReference>
<reference evidence="10" key="3">
    <citation type="submission" date="2015-06" db="UniProtKB">
        <authorList>
            <consortium name="EnsemblMetazoa"/>
        </authorList>
    </citation>
    <scope>IDENTIFICATION</scope>
</reference>
<sequence>MLLLVYLPFGMLLFSVRVIYSIEVYILSCILPKDSIFRQYLLRPMSIIMGIFIRTEQSQSDESDVKIVVANYTTHFDHAVMQLVHPYHMVSTWNLSEVTLWLFGYNDMGAKQGKEVLIRNTKKYLKDASVPLLIFPEGETTNGKCGLLKFSAWPFSLENKVQPVAIKVQRPLFNVPLSLVHSNVVSDIFWLLFFPITIFHLSYLPVQQIGDDEDSDEFSKRVQKMIARKLNMQATNYTHADKLELVKKIAANKNKNINDRPPVKQSRDSLDHMTKQVMNVLPHVSDHVIRNDLALTKDVELTISNILEGKICQEQDFLQPEKQNTQQQNFNKSSSHVNPVDPQLKISNKSPINVSIVICSNILSNEYLINLLTFRLLFLLNFNLFLLYG</sequence>
<dbReference type="eggNOG" id="KOG2898">
    <property type="taxonomic scope" value="Eukaryota"/>
</dbReference>
<dbReference type="GeneID" id="20215473"/>
<dbReference type="EMBL" id="AMQM01003924">
    <property type="status" value="NOT_ANNOTATED_CDS"/>
    <property type="molecule type" value="Genomic_DNA"/>
</dbReference>
<proteinExistence type="inferred from homology"/>
<dbReference type="PANTHER" id="PTHR15486">
    <property type="entry name" value="ANCIENT UBIQUITOUS PROTEIN"/>
    <property type="match status" value="1"/>
</dbReference>
<dbReference type="PANTHER" id="PTHR15486:SF96">
    <property type="entry name" value="LIPID DROPLET-REGULATING VLDL ASSEMBLY FACTOR AUP1"/>
    <property type="match status" value="1"/>
</dbReference>
<dbReference type="EnsemblMetazoa" id="HelroT77701">
    <property type="protein sequence ID" value="HelroP77701"/>
    <property type="gene ID" value="HelroG77701"/>
</dbReference>
<evidence type="ECO:0000256" key="2">
    <source>
        <dbReference type="ARBA" id="ARBA00004502"/>
    </source>
</evidence>
<dbReference type="InParanoid" id="T1G325"/>
<evidence type="ECO:0000256" key="3">
    <source>
        <dbReference type="ARBA" id="ARBA00022677"/>
    </source>
</evidence>
<gene>
    <name evidence="10" type="primary">20215473</name>
    <name evidence="9" type="ORF">HELRODRAFT_77701</name>
</gene>
<dbReference type="OrthoDB" id="1854593at2759"/>
<dbReference type="AlphaFoldDB" id="T1G325"/>
<dbReference type="SUPFAM" id="SSF69593">
    <property type="entry name" value="Glycerol-3-phosphate (1)-acyltransferase"/>
    <property type="match status" value="1"/>
</dbReference>
<dbReference type="STRING" id="6412.T1G325"/>
<reference evidence="9 11" key="2">
    <citation type="journal article" date="2013" name="Nature">
        <title>Insights into bilaterian evolution from three spiralian genomes.</title>
        <authorList>
            <person name="Simakov O."/>
            <person name="Marletaz F."/>
            <person name="Cho S.J."/>
            <person name="Edsinger-Gonzales E."/>
            <person name="Havlak P."/>
            <person name="Hellsten U."/>
            <person name="Kuo D.H."/>
            <person name="Larsson T."/>
            <person name="Lv J."/>
            <person name="Arendt D."/>
            <person name="Savage R."/>
            <person name="Osoegawa K."/>
            <person name="de Jong P."/>
            <person name="Grimwood J."/>
            <person name="Chapman J.A."/>
            <person name="Shapiro H."/>
            <person name="Aerts A."/>
            <person name="Otillar R.P."/>
            <person name="Terry A.Y."/>
            <person name="Boore J.L."/>
            <person name="Grigoriev I.V."/>
            <person name="Lindberg D.R."/>
            <person name="Seaver E.C."/>
            <person name="Weisblat D.A."/>
            <person name="Putnam N.H."/>
            <person name="Rokhsar D.S."/>
        </authorList>
    </citation>
    <scope>NUCLEOTIDE SEQUENCE</scope>
</reference>
<dbReference type="SMART" id="SM00546">
    <property type="entry name" value="CUE"/>
    <property type="match status" value="1"/>
</dbReference>
<name>T1G325_HELRO</name>
<dbReference type="GO" id="GO:0005811">
    <property type="term" value="C:lipid droplet"/>
    <property type="evidence" value="ECO:0007669"/>
    <property type="project" value="UniProtKB-SubCell"/>
</dbReference>
<dbReference type="EMBL" id="KB096365">
    <property type="protein sequence ID" value="ESO05356.1"/>
    <property type="molecule type" value="Genomic_DNA"/>
</dbReference>
<evidence type="ECO:0000256" key="4">
    <source>
        <dbReference type="ARBA" id="ARBA00022824"/>
    </source>
</evidence>
<dbReference type="PROSITE" id="PS51140">
    <property type="entry name" value="CUE"/>
    <property type="match status" value="1"/>
</dbReference>
<evidence type="ECO:0000256" key="5">
    <source>
        <dbReference type="ARBA" id="ARBA00023136"/>
    </source>
</evidence>
<dbReference type="GO" id="GO:0043130">
    <property type="term" value="F:ubiquitin binding"/>
    <property type="evidence" value="ECO:0007669"/>
    <property type="project" value="InterPro"/>
</dbReference>
<evidence type="ECO:0000313" key="9">
    <source>
        <dbReference type="EMBL" id="ESO05356.1"/>
    </source>
</evidence>
<evidence type="ECO:0000256" key="7">
    <source>
        <dbReference type="SAM" id="MobiDB-lite"/>
    </source>
</evidence>
<organism evidence="10 11">
    <name type="scientific">Helobdella robusta</name>
    <name type="common">Californian leech</name>
    <dbReference type="NCBI Taxonomy" id="6412"/>
    <lineage>
        <taxon>Eukaryota</taxon>
        <taxon>Metazoa</taxon>
        <taxon>Spiralia</taxon>
        <taxon>Lophotrochozoa</taxon>
        <taxon>Annelida</taxon>
        <taxon>Clitellata</taxon>
        <taxon>Hirudinea</taxon>
        <taxon>Rhynchobdellida</taxon>
        <taxon>Glossiphoniidae</taxon>
        <taxon>Helobdella</taxon>
    </lineage>
</organism>
<evidence type="ECO:0000313" key="10">
    <source>
        <dbReference type="EnsemblMetazoa" id="HelroP77701"/>
    </source>
</evidence>
<reference evidence="11" key="1">
    <citation type="submission" date="2012-12" db="EMBL/GenBank/DDBJ databases">
        <authorList>
            <person name="Hellsten U."/>
            <person name="Grimwood J."/>
            <person name="Chapman J.A."/>
            <person name="Shapiro H."/>
            <person name="Aerts A."/>
            <person name="Otillar R.P."/>
            <person name="Terry A.Y."/>
            <person name="Boore J.L."/>
            <person name="Simakov O."/>
            <person name="Marletaz F."/>
            <person name="Cho S.-J."/>
            <person name="Edsinger-Gonzales E."/>
            <person name="Havlak P."/>
            <person name="Kuo D.-H."/>
            <person name="Larsson T."/>
            <person name="Lv J."/>
            <person name="Arendt D."/>
            <person name="Savage R."/>
            <person name="Osoegawa K."/>
            <person name="de Jong P."/>
            <person name="Lindberg D.R."/>
            <person name="Seaver E.C."/>
            <person name="Weisblat D.A."/>
            <person name="Putnam N.H."/>
            <person name="Grigoriev I.V."/>
            <person name="Rokhsar D.S."/>
        </authorList>
    </citation>
    <scope>NUCLEOTIDE SEQUENCE</scope>
</reference>
<dbReference type="KEGG" id="hro:HELRODRAFT_77701"/>
<evidence type="ECO:0000259" key="8">
    <source>
        <dbReference type="PROSITE" id="PS51140"/>
    </source>
</evidence>